<dbReference type="Gene3D" id="1.10.3910.10">
    <property type="entry name" value="SP0561-like"/>
    <property type="match status" value="1"/>
</dbReference>
<dbReference type="Pfam" id="PF08984">
    <property type="entry name" value="DUF1858"/>
    <property type="match status" value="1"/>
</dbReference>
<dbReference type="InterPro" id="IPR038062">
    <property type="entry name" value="ScdA-like_N_sf"/>
</dbReference>
<protein>
    <submittedName>
        <fullName evidence="2">DUF1858 domain-containing protein</fullName>
    </submittedName>
</protein>
<dbReference type="PANTHER" id="PTHR39341">
    <property type="entry name" value="BSL7085 PROTEIN"/>
    <property type="match status" value="1"/>
</dbReference>
<dbReference type="AlphaFoldDB" id="A0A8J7RIA5"/>
<name>A0A8J7RIA5_9HYPH</name>
<feature type="domain" description="DUF1858" evidence="1">
    <location>
        <begin position="11"/>
        <end position="58"/>
    </location>
</feature>
<dbReference type="InterPro" id="IPR015077">
    <property type="entry name" value="DUF1858"/>
</dbReference>
<dbReference type="RefSeq" id="WP_209333706.1">
    <property type="nucleotide sequence ID" value="NZ_JAGIYY010000001.1"/>
</dbReference>
<dbReference type="PANTHER" id="PTHR39341:SF1">
    <property type="entry name" value="DUF1858 DOMAIN-CONTAINING PROTEIN"/>
    <property type="match status" value="1"/>
</dbReference>
<accession>A0A8J7RIA5</accession>
<proteinExistence type="predicted"/>
<organism evidence="2 3">
    <name type="scientific">Tianweitania sediminis</name>
    <dbReference type="NCBI Taxonomy" id="1502156"/>
    <lineage>
        <taxon>Bacteria</taxon>
        <taxon>Pseudomonadati</taxon>
        <taxon>Pseudomonadota</taxon>
        <taxon>Alphaproteobacteria</taxon>
        <taxon>Hyphomicrobiales</taxon>
        <taxon>Phyllobacteriaceae</taxon>
        <taxon>Tianweitania</taxon>
    </lineage>
</organism>
<gene>
    <name evidence="2" type="ORF">J5Y06_03505</name>
</gene>
<evidence type="ECO:0000313" key="2">
    <source>
        <dbReference type="EMBL" id="MBP0437721.1"/>
    </source>
</evidence>
<dbReference type="EMBL" id="JAGIYY010000001">
    <property type="protein sequence ID" value="MBP0437721.1"/>
    <property type="molecule type" value="Genomic_DNA"/>
</dbReference>
<reference evidence="2" key="1">
    <citation type="submission" date="2021-03" db="EMBL/GenBank/DDBJ databases">
        <title>Genome sequencing and assembly of Tianweitania sediminis.</title>
        <authorList>
            <person name="Chhetri G."/>
        </authorList>
    </citation>
    <scope>NUCLEOTIDE SEQUENCE</scope>
    <source>
        <strain evidence="2">Z8</strain>
    </source>
</reference>
<evidence type="ECO:0000259" key="1">
    <source>
        <dbReference type="Pfam" id="PF08984"/>
    </source>
</evidence>
<keyword evidence="3" id="KW-1185">Reference proteome</keyword>
<sequence length="88" mass="9892">MDAELSELRLVDDVMRQWPAVIGVFLKHRLHCVGCPIGRLHTIRDACVEHQVDLDRFMADLQTTIAALFQPRSRQSPDALPSAIISSL</sequence>
<dbReference type="SUPFAM" id="SSF140683">
    <property type="entry name" value="SP0561-like"/>
    <property type="match status" value="1"/>
</dbReference>
<dbReference type="Proteomes" id="UP000666240">
    <property type="component" value="Unassembled WGS sequence"/>
</dbReference>
<comment type="caution">
    <text evidence="2">The sequence shown here is derived from an EMBL/GenBank/DDBJ whole genome shotgun (WGS) entry which is preliminary data.</text>
</comment>
<dbReference type="NCBIfam" id="TIGR03980">
    <property type="entry name" value="prismane_assoc"/>
    <property type="match status" value="1"/>
</dbReference>
<evidence type="ECO:0000313" key="3">
    <source>
        <dbReference type="Proteomes" id="UP000666240"/>
    </source>
</evidence>
<dbReference type="InterPro" id="IPR023883">
    <property type="entry name" value="CHP03980_redox-disulphide"/>
</dbReference>